<comment type="similarity">
    <text evidence="1">Belongs to the D-isomer specific 2-hydroxyacid dehydrogenase family.</text>
</comment>
<dbReference type="KEGG" id="hat:RC74_01605"/>
<dbReference type="InterPro" id="IPR029753">
    <property type="entry name" value="D-isomer_DH_CS"/>
</dbReference>
<dbReference type="InterPro" id="IPR006140">
    <property type="entry name" value="D-isomer_DH_NAD-bd"/>
</dbReference>
<keyword evidence="5" id="KW-0670">Pyruvate</keyword>
<evidence type="ECO:0000256" key="3">
    <source>
        <dbReference type="ARBA" id="ARBA00023027"/>
    </source>
</evidence>
<dbReference type="PANTHER" id="PTHR43333">
    <property type="entry name" value="2-HACID_DH_C DOMAIN-CONTAINING PROTEIN"/>
    <property type="match status" value="1"/>
</dbReference>
<keyword evidence="6" id="KW-1185">Reference proteome</keyword>
<evidence type="ECO:0000256" key="2">
    <source>
        <dbReference type="ARBA" id="ARBA00023002"/>
    </source>
</evidence>
<sequence>MINVLFSAKPERWFFYKDALKSSFQKAGLEVDLRCEFEDPASVDYLVFAPNGPVSDFTPFTGAKAVLNLWAGVENLTGNPTLNIPLARMVDTGLTEGMREYVCGHVLRHHLGMDTYIQAKPLDWRQSVPPLARNRTVGILGLGALGQDCARSLAALNFNVLGWSRRPKDIDGITSFSGSAGLKALLSEAEILVLLLPHTPQTEKIVNAEALALLPKGAVIINPGRGALIDDNALLSALSNGQVAHATLDVFWVEPLPSDHPYWAHPNVTITPHIASETRADTASEIIADNIKRGEAGQEFLFLVDRTAGY</sequence>
<evidence type="ECO:0000313" key="5">
    <source>
        <dbReference type="EMBL" id="AML50141.1"/>
    </source>
</evidence>
<name>A0A126UVN6_9RHOB</name>
<dbReference type="STRING" id="1579316.RC74_01605"/>
<dbReference type="Proteomes" id="UP000070371">
    <property type="component" value="Chromosome"/>
</dbReference>
<evidence type="ECO:0000259" key="4">
    <source>
        <dbReference type="Pfam" id="PF02826"/>
    </source>
</evidence>
<accession>A0A126UVN6</accession>
<feature type="domain" description="D-isomer specific 2-hydroxyacid dehydrogenase NAD-binding" evidence="4">
    <location>
        <begin position="107"/>
        <end position="275"/>
    </location>
</feature>
<reference evidence="5 6" key="1">
    <citation type="submission" date="2016-02" db="EMBL/GenBank/DDBJ databases">
        <title>Complete genome sequence of Halocynthiibacter arcticus PAMC 20958t from arctic marine sediment.</title>
        <authorList>
            <person name="Lee Y.M."/>
            <person name="Baek K."/>
            <person name="Lee H.K."/>
            <person name="Shin S.C."/>
        </authorList>
    </citation>
    <scope>NUCLEOTIDE SEQUENCE [LARGE SCALE GENOMIC DNA]</scope>
    <source>
        <strain evidence="5">PAMC 20958</strain>
    </source>
</reference>
<dbReference type="PROSITE" id="PS00065">
    <property type="entry name" value="D_2_HYDROXYACID_DH_1"/>
    <property type="match status" value="1"/>
</dbReference>
<dbReference type="OrthoDB" id="9787219at2"/>
<gene>
    <name evidence="5" type="ORF">RC74_01605</name>
</gene>
<evidence type="ECO:0000313" key="6">
    <source>
        <dbReference type="Proteomes" id="UP000070371"/>
    </source>
</evidence>
<dbReference type="Pfam" id="PF02826">
    <property type="entry name" value="2-Hacid_dh_C"/>
    <property type="match status" value="1"/>
</dbReference>
<evidence type="ECO:0000256" key="1">
    <source>
        <dbReference type="ARBA" id="ARBA00005854"/>
    </source>
</evidence>
<dbReference type="EMBL" id="CP014327">
    <property type="protein sequence ID" value="AML50141.1"/>
    <property type="molecule type" value="Genomic_DNA"/>
</dbReference>
<dbReference type="PANTHER" id="PTHR43333:SF1">
    <property type="entry name" value="D-ISOMER SPECIFIC 2-HYDROXYACID DEHYDROGENASE NAD-BINDING DOMAIN-CONTAINING PROTEIN"/>
    <property type="match status" value="1"/>
</dbReference>
<dbReference type="InterPro" id="IPR029752">
    <property type="entry name" value="D-isomer_DH_CS1"/>
</dbReference>
<dbReference type="CDD" id="cd12164">
    <property type="entry name" value="GDH_like_2"/>
    <property type="match status" value="1"/>
</dbReference>
<dbReference type="RefSeq" id="WP_039004471.1">
    <property type="nucleotide sequence ID" value="NZ_CP014327.1"/>
</dbReference>
<dbReference type="SUPFAM" id="SSF51735">
    <property type="entry name" value="NAD(P)-binding Rossmann-fold domains"/>
    <property type="match status" value="1"/>
</dbReference>
<dbReference type="GO" id="GO:0016616">
    <property type="term" value="F:oxidoreductase activity, acting on the CH-OH group of donors, NAD or NADP as acceptor"/>
    <property type="evidence" value="ECO:0007669"/>
    <property type="project" value="UniProtKB-ARBA"/>
</dbReference>
<dbReference type="Gene3D" id="3.40.50.720">
    <property type="entry name" value="NAD(P)-binding Rossmann-like Domain"/>
    <property type="match status" value="2"/>
</dbReference>
<dbReference type="GO" id="GO:0051287">
    <property type="term" value="F:NAD binding"/>
    <property type="evidence" value="ECO:0007669"/>
    <property type="project" value="InterPro"/>
</dbReference>
<protein>
    <submittedName>
        <fullName evidence="5">Glyoxylate/hydroxypyruvate reductase A</fullName>
    </submittedName>
</protein>
<organism evidence="5 6">
    <name type="scientific">Falsihalocynthiibacter arcticus</name>
    <dbReference type="NCBI Taxonomy" id="1579316"/>
    <lineage>
        <taxon>Bacteria</taxon>
        <taxon>Pseudomonadati</taxon>
        <taxon>Pseudomonadota</taxon>
        <taxon>Alphaproteobacteria</taxon>
        <taxon>Rhodobacterales</taxon>
        <taxon>Roseobacteraceae</taxon>
        <taxon>Falsihalocynthiibacter</taxon>
    </lineage>
</organism>
<dbReference type="InterPro" id="IPR036291">
    <property type="entry name" value="NAD(P)-bd_dom_sf"/>
</dbReference>
<dbReference type="PROSITE" id="PS00671">
    <property type="entry name" value="D_2_HYDROXYACID_DH_3"/>
    <property type="match status" value="1"/>
</dbReference>
<keyword evidence="2" id="KW-0560">Oxidoreductase</keyword>
<keyword evidence="3" id="KW-0520">NAD</keyword>
<proteinExistence type="inferred from homology"/>
<dbReference type="AlphaFoldDB" id="A0A126UVN6"/>